<dbReference type="InterPro" id="IPR003439">
    <property type="entry name" value="ABC_transporter-like_ATP-bd"/>
</dbReference>
<keyword evidence="3 5" id="KW-0067">ATP-binding</keyword>
<protein>
    <submittedName>
        <fullName evidence="5">ABC transporter ATP-binding protein</fullName>
    </submittedName>
</protein>
<organism evidence="5 6">
    <name type="scientific">Paenibacillus thiaminolyticus</name>
    <name type="common">Bacillus thiaminolyticus</name>
    <dbReference type="NCBI Taxonomy" id="49283"/>
    <lineage>
        <taxon>Bacteria</taxon>
        <taxon>Bacillati</taxon>
        <taxon>Bacillota</taxon>
        <taxon>Bacilli</taxon>
        <taxon>Bacillales</taxon>
        <taxon>Paenibacillaceae</taxon>
        <taxon>Paenibacillus</taxon>
    </lineage>
</organism>
<dbReference type="GO" id="GO:0016887">
    <property type="term" value="F:ATP hydrolysis activity"/>
    <property type="evidence" value="ECO:0007669"/>
    <property type="project" value="InterPro"/>
</dbReference>
<dbReference type="Proteomes" id="UP000266177">
    <property type="component" value="Unassembled WGS sequence"/>
</dbReference>
<dbReference type="GO" id="GO:0005524">
    <property type="term" value="F:ATP binding"/>
    <property type="evidence" value="ECO:0007669"/>
    <property type="project" value="UniProtKB-KW"/>
</dbReference>
<dbReference type="InterPro" id="IPR003593">
    <property type="entry name" value="AAA+_ATPase"/>
</dbReference>
<dbReference type="Pfam" id="PF00005">
    <property type="entry name" value="ABC_tran"/>
    <property type="match status" value="1"/>
</dbReference>
<dbReference type="PROSITE" id="PS50893">
    <property type="entry name" value="ABC_TRANSPORTER_2"/>
    <property type="match status" value="1"/>
</dbReference>
<proteinExistence type="predicted"/>
<dbReference type="EMBL" id="QYZD01000033">
    <property type="protein sequence ID" value="RJG20623.1"/>
    <property type="molecule type" value="Genomic_DNA"/>
</dbReference>
<feature type="domain" description="ABC transporter" evidence="4">
    <location>
        <begin position="5"/>
        <end position="235"/>
    </location>
</feature>
<dbReference type="InterPro" id="IPR051782">
    <property type="entry name" value="ABC_Transporter_VariousFunc"/>
</dbReference>
<dbReference type="PANTHER" id="PTHR42939">
    <property type="entry name" value="ABC TRANSPORTER ATP-BINDING PROTEIN ALBC-RELATED"/>
    <property type="match status" value="1"/>
</dbReference>
<gene>
    <name evidence="5" type="ORF">DQX05_24570</name>
</gene>
<dbReference type="InterPro" id="IPR027417">
    <property type="entry name" value="P-loop_NTPase"/>
</dbReference>
<evidence type="ECO:0000313" key="5">
    <source>
        <dbReference type="EMBL" id="RJG20623.1"/>
    </source>
</evidence>
<comment type="caution">
    <text evidence="5">The sequence shown here is derived from an EMBL/GenBank/DDBJ whole genome shotgun (WGS) entry which is preliminary data.</text>
</comment>
<dbReference type="PANTHER" id="PTHR42939:SF1">
    <property type="entry name" value="ABC TRANSPORTER ATP-BINDING PROTEIN ALBC-RELATED"/>
    <property type="match status" value="1"/>
</dbReference>
<dbReference type="Gene3D" id="3.40.50.300">
    <property type="entry name" value="P-loop containing nucleotide triphosphate hydrolases"/>
    <property type="match status" value="1"/>
</dbReference>
<sequence>MYPKLEIDDLTFSYRQEPVLEHLSLRIYPGERVCIKGKNGSGKSTLLKIISGLIYTEASILFNGMPVKDMRAYKKRIAYISDTPYLYDLLTGRENLAFFLHMWGIEDKHLYWEKAESLAGKFNLTDALDKTVSSYSLGMKHKLFFIGMYARETEIFLLDEPLSALDQESQQIMIDFLLQYSYEESKSVIFVSHLQDLEKTLANRIYYLSDRHLVEKERNNEEKNLLFDSVCSLPSDCRLL</sequence>
<dbReference type="SUPFAM" id="SSF52540">
    <property type="entry name" value="P-loop containing nucleoside triphosphate hydrolases"/>
    <property type="match status" value="1"/>
</dbReference>
<dbReference type="SMART" id="SM00382">
    <property type="entry name" value="AAA"/>
    <property type="match status" value="1"/>
</dbReference>
<keyword evidence="1" id="KW-0813">Transport</keyword>
<dbReference type="AlphaFoldDB" id="A0A3A3GD14"/>
<keyword evidence="2" id="KW-0547">Nucleotide-binding</keyword>
<dbReference type="OrthoDB" id="9804819at2"/>
<accession>A0A3A3GD14</accession>
<name>A0A3A3GD14_PANTH</name>
<evidence type="ECO:0000313" key="6">
    <source>
        <dbReference type="Proteomes" id="UP000266177"/>
    </source>
</evidence>
<dbReference type="CDD" id="cd03230">
    <property type="entry name" value="ABC_DR_subfamily_A"/>
    <property type="match status" value="1"/>
</dbReference>
<evidence type="ECO:0000256" key="3">
    <source>
        <dbReference type="ARBA" id="ARBA00022840"/>
    </source>
</evidence>
<reference evidence="5 6" key="1">
    <citation type="submission" date="2018-09" db="EMBL/GenBank/DDBJ databases">
        <title>Paenibacillus SK2017-BO5.</title>
        <authorList>
            <person name="Piskunova J.V."/>
            <person name="Dubiley S.A."/>
            <person name="Severinov K.V."/>
        </authorList>
    </citation>
    <scope>NUCLEOTIDE SEQUENCE [LARGE SCALE GENOMIC DNA]</scope>
    <source>
        <strain evidence="5 6">BO5</strain>
    </source>
</reference>
<evidence type="ECO:0000256" key="2">
    <source>
        <dbReference type="ARBA" id="ARBA00022741"/>
    </source>
</evidence>
<evidence type="ECO:0000259" key="4">
    <source>
        <dbReference type="PROSITE" id="PS50893"/>
    </source>
</evidence>
<evidence type="ECO:0000256" key="1">
    <source>
        <dbReference type="ARBA" id="ARBA00022448"/>
    </source>
</evidence>
<dbReference type="RefSeq" id="WP_119795988.1">
    <property type="nucleotide sequence ID" value="NZ_QYZD01000033.1"/>
</dbReference>